<protein>
    <submittedName>
        <fullName evidence="6">Tight junction-associated protein 1</fullName>
    </submittedName>
</protein>
<evidence type="ECO:0000313" key="6">
    <source>
        <dbReference type="EMBL" id="GBN41069.1"/>
    </source>
</evidence>
<dbReference type="InterPro" id="IPR043441">
    <property type="entry name" value="Tjap1/BEGAIN"/>
</dbReference>
<keyword evidence="4" id="KW-0175">Coiled coil</keyword>
<dbReference type="OrthoDB" id="10068192at2759"/>
<keyword evidence="7" id="KW-1185">Reference proteome</keyword>
<dbReference type="PANTHER" id="PTHR28664:SF4">
    <property type="entry name" value="TIGHT JUNCTION-ASSOCIATED PROTEIN 1"/>
    <property type="match status" value="1"/>
</dbReference>
<accession>A0A4Y2NQW9</accession>
<sequence>MMLLGSFRWEQFCHPPYSPDLAPSNFHLFSHLKKFRAGQQFASDEIKVNVQNWFRSQAAEFYEAGMLQLVPRYDTCLNSLHLHQEIESLKRQLVDREYHILQMETSVLNHADQYPNGEWEHLQQELLICKDKYERLFESHKKLQKVNQGLEDKLLKLVDKFETEKNALTKDVADLTNRLVEARLSINDLEEQNVQYRNDCSIAIQLLQCKPSNFVSQKLSSFPSDLQDKVKLHFNHRNQRELPNSRSTPELRTIKVPIPTFPPTAMVYSVNNVPRALDNEPNNSDNIPDYVSAAILAKVLEERTKERLDKQETCRICWYRRHSLDHRDKTTQTCWPPVALDIQSSNHIAPVHLRDRSESSSSIESYGSRIRNGSATSTETII</sequence>
<organism evidence="6 7">
    <name type="scientific">Araneus ventricosus</name>
    <name type="common">Orbweaver spider</name>
    <name type="synonym">Epeira ventricosa</name>
    <dbReference type="NCBI Taxonomy" id="182803"/>
    <lineage>
        <taxon>Eukaryota</taxon>
        <taxon>Metazoa</taxon>
        <taxon>Ecdysozoa</taxon>
        <taxon>Arthropoda</taxon>
        <taxon>Chelicerata</taxon>
        <taxon>Arachnida</taxon>
        <taxon>Araneae</taxon>
        <taxon>Araneomorphae</taxon>
        <taxon>Entelegynae</taxon>
        <taxon>Araneoidea</taxon>
        <taxon>Araneidae</taxon>
        <taxon>Araneus</taxon>
    </lineage>
</organism>
<keyword evidence="2" id="KW-0597">Phosphoprotein</keyword>
<keyword evidence="3" id="KW-0472">Membrane</keyword>
<feature type="region of interest" description="Disordered" evidence="5">
    <location>
        <begin position="354"/>
        <end position="382"/>
    </location>
</feature>
<reference evidence="6 7" key="1">
    <citation type="journal article" date="2019" name="Sci. Rep.">
        <title>Orb-weaving spider Araneus ventricosus genome elucidates the spidroin gene catalogue.</title>
        <authorList>
            <person name="Kono N."/>
            <person name="Nakamura H."/>
            <person name="Ohtoshi R."/>
            <person name="Moran D.A.P."/>
            <person name="Shinohara A."/>
            <person name="Yoshida Y."/>
            <person name="Fujiwara M."/>
            <person name="Mori M."/>
            <person name="Tomita M."/>
            <person name="Arakawa K."/>
        </authorList>
    </citation>
    <scope>NUCLEOTIDE SEQUENCE [LARGE SCALE GENOMIC DNA]</scope>
</reference>
<evidence type="ECO:0000313" key="7">
    <source>
        <dbReference type="Proteomes" id="UP000499080"/>
    </source>
</evidence>
<dbReference type="Gene3D" id="3.30.420.10">
    <property type="entry name" value="Ribonuclease H-like superfamily/Ribonuclease H"/>
    <property type="match status" value="1"/>
</dbReference>
<proteinExistence type="predicted"/>
<dbReference type="InterPro" id="IPR036397">
    <property type="entry name" value="RNaseH_sf"/>
</dbReference>
<gene>
    <name evidence="6" type="primary">Tjap1</name>
    <name evidence="6" type="ORF">AVEN_169122_1</name>
</gene>
<dbReference type="GO" id="GO:0003676">
    <property type="term" value="F:nucleic acid binding"/>
    <property type="evidence" value="ECO:0007669"/>
    <property type="project" value="InterPro"/>
</dbReference>
<feature type="compositionally biased region" description="Low complexity" evidence="5">
    <location>
        <begin position="359"/>
        <end position="371"/>
    </location>
</feature>
<feature type="coiled-coil region" evidence="4">
    <location>
        <begin position="133"/>
        <end position="199"/>
    </location>
</feature>
<dbReference type="PANTHER" id="PTHR28664">
    <property type="entry name" value="TIGHT JUNCTION-ASSOCIATED PROTEIN 1"/>
    <property type="match status" value="1"/>
</dbReference>
<feature type="compositionally biased region" description="Polar residues" evidence="5">
    <location>
        <begin position="373"/>
        <end position="382"/>
    </location>
</feature>
<comment type="subcellular location">
    <subcellularLocation>
        <location evidence="1">Membrane</location>
        <topology evidence="1">Peripheral membrane protein</topology>
    </subcellularLocation>
</comment>
<evidence type="ECO:0000256" key="2">
    <source>
        <dbReference type="ARBA" id="ARBA00022553"/>
    </source>
</evidence>
<evidence type="ECO:0000256" key="1">
    <source>
        <dbReference type="ARBA" id="ARBA00004170"/>
    </source>
</evidence>
<name>A0A4Y2NQW9_ARAVE</name>
<evidence type="ECO:0000256" key="5">
    <source>
        <dbReference type="SAM" id="MobiDB-lite"/>
    </source>
</evidence>
<dbReference type="Proteomes" id="UP000499080">
    <property type="component" value="Unassembled WGS sequence"/>
</dbReference>
<evidence type="ECO:0000256" key="3">
    <source>
        <dbReference type="ARBA" id="ARBA00023136"/>
    </source>
</evidence>
<evidence type="ECO:0000256" key="4">
    <source>
        <dbReference type="SAM" id="Coils"/>
    </source>
</evidence>
<dbReference type="AlphaFoldDB" id="A0A4Y2NQW9"/>
<comment type="caution">
    <text evidence="6">The sequence shown here is derived from an EMBL/GenBank/DDBJ whole genome shotgun (WGS) entry which is preliminary data.</text>
</comment>
<dbReference type="GO" id="GO:0016020">
    <property type="term" value="C:membrane"/>
    <property type="evidence" value="ECO:0007669"/>
    <property type="project" value="UniProtKB-SubCell"/>
</dbReference>
<dbReference type="EMBL" id="BGPR01009597">
    <property type="protein sequence ID" value="GBN41069.1"/>
    <property type="molecule type" value="Genomic_DNA"/>
</dbReference>